<dbReference type="PIRSF" id="PIRSF007531">
    <property type="entry name" value="CPT"/>
    <property type="match status" value="1"/>
</dbReference>
<dbReference type="Gene3D" id="3.40.50.300">
    <property type="entry name" value="P-loop containing nucleotide triphosphate hydrolases"/>
    <property type="match status" value="1"/>
</dbReference>
<evidence type="ECO:0000256" key="1">
    <source>
        <dbReference type="PIRSR" id="PIRSR007531-1"/>
    </source>
</evidence>
<evidence type="ECO:0000313" key="3">
    <source>
        <dbReference type="EMBL" id="AKG41607.1"/>
    </source>
</evidence>
<reference evidence="3" key="1">
    <citation type="submission" date="2019-08" db="EMBL/GenBank/DDBJ databases">
        <title>Complete genome sequence of a mangrove-derived Streptomyces xiamenensis.</title>
        <authorList>
            <person name="Xu J."/>
        </authorList>
    </citation>
    <scope>NUCLEOTIDE SEQUENCE</scope>
    <source>
        <strain evidence="3">318</strain>
    </source>
</reference>
<dbReference type="InterPro" id="IPR027417">
    <property type="entry name" value="P-loop_NTPase"/>
</dbReference>
<feature type="active site" evidence="1">
    <location>
        <position position="39"/>
    </location>
</feature>
<evidence type="ECO:0000313" key="4">
    <source>
        <dbReference type="Proteomes" id="UP000034034"/>
    </source>
</evidence>
<sequence length="196" mass="21546">MQEPGQAIVLAGTSGAGKSSTVTELQNILPAPFLALGLDMFFGTLPHRWTSDGERSSEGFSYIRDTDHEGRTRLRIGYGPVGARMLAGMRQAVASLLREGNNVIVDEMPIDTTVLPAWRTVLAGHRVLWVRVKAPVAVLESREAERFPEKFRGLSRGHYDICDQEGFDLTLDSSELAPQERAQRIAAAVAAFPRTR</sequence>
<feature type="binding site" evidence="2">
    <location>
        <begin position="12"/>
        <end position="19"/>
    </location>
    <ligand>
        <name>ATP</name>
        <dbReference type="ChEBI" id="CHEBI:30616"/>
    </ligand>
</feature>
<proteinExistence type="predicted"/>
<organism evidence="3 4">
    <name type="scientific">Streptomyces xiamenensis</name>
    <dbReference type="NCBI Taxonomy" id="408015"/>
    <lineage>
        <taxon>Bacteria</taxon>
        <taxon>Bacillati</taxon>
        <taxon>Actinomycetota</taxon>
        <taxon>Actinomycetes</taxon>
        <taxon>Kitasatosporales</taxon>
        <taxon>Streptomycetaceae</taxon>
        <taxon>Streptomyces</taxon>
    </lineage>
</organism>
<dbReference type="PATRIC" id="fig|408015.6.peg.248"/>
<dbReference type="GO" id="GO:0005524">
    <property type="term" value="F:ATP binding"/>
    <property type="evidence" value="ECO:0007669"/>
    <property type="project" value="InterPro"/>
</dbReference>
<accession>A0A0F7FQE1</accession>
<dbReference type="InterPro" id="IPR012853">
    <property type="entry name" value="CPT"/>
</dbReference>
<dbReference type="RefSeq" id="WP_046722684.1">
    <property type="nucleotide sequence ID" value="NZ_CP009922.3"/>
</dbReference>
<name>A0A0F7FQE1_9ACTN</name>
<dbReference type="GO" id="GO:0016740">
    <property type="term" value="F:transferase activity"/>
    <property type="evidence" value="ECO:0007669"/>
    <property type="project" value="UniProtKB-KW"/>
</dbReference>
<keyword evidence="4" id="KW-1185">Reference proteome</keyword>
<dbReference type="SUPFAM" id="SSF52540">
    <property type="entry name" value="P-loop containing nucleoside triphosphate hydrolases"/>
    <property type="match status" value="1"/>
</dbReference>
<evidence type="ECO:0000256" key="2">
    <source>
        <dbReference type="PIRSR" id="PIRSR007531-2"/>
    </source>
</evidence>
<dbReference type="KEGG" id="sxi:SXIM_02230"/>
<gene>
    <name evidence="3" type="ORF">SXIM_02230</name>
</gene>
<dbReference type="Pfam" id="PF07931">
    <property type="entry name" value="CPT"/>
    <property type="match status" value="1"/>
</dbReference>
<dbReference type="HOGENOM" id="CLU_101381_0_0_11"/>
<protein>
    <submittedName>
        <fullName evidence="3">Chloramphenicol 3-o phosphotransferase</fullName>
    </submittedName>
</protein>
<dbReference type="Proteomes" id="UP000034034">
    <property type="component" value="Chromosome"/>
</dbReference>
<dbReference type="AlphaFoldDB" id="A0A0F7FQE1"/>
<dbReference type="EMBL" id="CP009922">
    <property type="protein sequence ID" value="AKG41607.1"/>
    <property type="molecule type" value="Genomic_DNA"/>
</dbReference>